<dbReference type="AlphaFoldDB" id="T0ZES3"/>
<evidence type="ECO:0000259" key="1">
    <source>
        <dbReference type="PROSITE" id="PS51186"/>
    </source>
</evidence>
<name>T0ZES3_9ZZZZ</name>
<accession>T0ZES3</accession>
<dbReference type="InterPro" id="IPR016181">
    <property type="entry name" value="Acyl_CoA_acyltransferase"/>
</dbReference>
<dbReference type="PROSITE" id="PS51186">
    <property type="entry name" value="GNAT"/>
    <property type="match status" value="1"/>
</dbReference>
<comment type="caution">
    <text evidence="2">The sequence shown here is derived from an EMBL/GenBank/DDBJ whole genome shotgun (WGS) entry which is preliminary data.</text>
</comment>
<dbReference type="Pfam" id="PF00583">
    <property type="entry name" value="Acetyltransf_1"/>
    <property type="match status" value="1"/>
</dbReference>
<reference evidence="2" key="2">
    <citation type="journal article" date="2014" name="ISME J.">
        <title>Microbial stratification in low pH oxic and suboxic macroscopic growths along an acid mine drainage.</title>
        <authorList>
            <person name="Mendez-Garcia C."/>
            <person name="Mesa V."/>
            <person name="Sprenger R.R."/>
            <person name="Richter M."/>
            <person name="Diez M.S."/>
            <person name="Solano J."/>
            <person name="Bargiela R."/>
            <person name="Golyshina O.V."/>
            <person name="Manteca A."/>
            <person name="Ramos J.L."/>
            <person name="Gallego J.R."/>
            <person name="Llorente I."/>
            <person name="Martins Dos Santos V.A."/>
            <person name="Jensen O.N."/>
            <person name="Pelaez A.I."/>
            <person name="Sanchez J."/>
            <person name="Ferrer M."/>
        </authorList>
    </citation>
    <scope>NUCLEOTIDE SEQUENCE</scope>
</reference>
<feature type="domain" description="N-acetyltransferase" evidence="1">
    <location>
        <begin position="1"/>
        <end position="79"/>
    </location>
</feature>
<gene>
    <name evidence="2" type="ORF">B2A_10190</name>
</gene>
<sequence>MSFEWILVDGLHKRHQIGSRVTRFAERQAKRMGARKVWSDSRASNYQALGLEKGMRFRRIGTLKRHWFGQDYILWEKEL</sequence>
<dbReference type="GO" id="GO:0016747">
    <property type="term" value="F:acyltransferase activity, transferring groups other than amino-acyl groups"/>
    <property type="evidence" value="ECO:0007669"/>
    <property type="project" value="InterPro"/>
</dbReference>
<keyword evidence="2" id="KW-0808">Transferase</keyword>
<dbReference type="EMBL" id="AUZZ01007350">
    <property type="protein sequence ID" value="EQD42777.1"/>
    <property type="molecule type" value="Genomic_DNA"/>
</dbReference>
<dbReference type="Gene3D" id="3.40.630.30">
    <property type="match status" value="1"/>
</dbReference>
<reference evidence="2" key="1">
    <citation type="submission" date="2013-08" db="EMBL/GenBank/DDBJ databases">
        <authorList>
            <person name="Mendez C."/>
            <person name="Richter M."/>
            <person name="Ferrer M."/>
            <person name="Sanchez J."/>
        </authorList>
    </citation>
    <scope>NUCLEOTIDE SEQUENCE</scope>
</reference>
<dbReference type="SUPFAM" id="SSF55729">
    <property type="entry name" value="Acyl-CoA N-acyltransferases (Nat)"/>
    <property type="match status" value="1"/>
</dbReference>
<evidence type="ECO:0000313" key="2">
    <source>
        <dbReference type="EMBL" id="EQD42777.1"/>
    </source>
</evidence>
<dbReference type="InterPro" id="IPR000182">
    <property type="entry name" value="GNAT_dom"/>
</dbReference>
<proteinExistence type="predicted"/>
<organism evidence="2">
    <name type="scientific">mine drainage metagenome</name>
    <dbReference type="NCBI Taxonomy" id="410659"/>
    <lineage>
        <taxon>unclassified sequences</taxon>
        <taxon>metagenomes</taxon>
        <taxon>ecological metagenomes</taxon>
    </lineage>
</organism>
<protein>
    <submittedName>
        <fullName evidence="2">GCN5-related N-acetyltransferase</fullName>
    </submittedName>
</protein>